<name>A0A8R2LU59_BOMMO</name>
<dbReference type="Proteomes" id="UP000005204">
    <property type="component" value="Unassembled WGS sequence"/>
</dbReference>
<evidence type="ECO:0000313" key="2">
    <source>
        <dbReference type="Proteomes" id="UP000005204"/>
    </source>
</evidence>
<dbReference type="AlphaFoldDB" id="A0A8R2LU59"/>
<reference evidence="1" key="2">
    <citation type="submission" date="2022-06" db="UniProtKB">
        <authorList>
            <consortium name="EnsemblMetazoa"/>
        </authorList>
    </citation>
    <scope>IDENTIFICATION</scope>
    <source>
        <strain evidence="1">p50T (Dazao)</strain>
    </source>
</reference>
<evidence type="ECO:0000313" key="1">
    <source>
        <dbReference type="EnsemblMetazoa" id="XP_037866505.1"/>
    </source>
</evidence>
<sequence length="175" mass="19675">MCVGRARYLRRRMSPGIVPWNRCLEHNYTREIVRLMTTLPVPSNRNTQSHSCTERHAQLFLPPAATVSVEGGDACAPEYPGTASCKSADAGRCRRRVRSVASRRRAPAGERRAVHTARTARVPLPVRAHLLQTCILRVLLACRWLRTLIYFWRAYCANCSLSVSVNIADNSALLF</sequence>
<protein>
    <submittedName>
        <fullName evidence="1">Uncharacterized protein</fullName>
    </submittedName>
</protein>
<accession>A0A8R2LU59</accession>
<organism evidence="1 2">
    <name type="scientific">Bombyx mori</name>
    <name type="common">Silk moth</name>
    <dbReference type="NCBI Taxonomy" id="7091"/>
    <lineage>
        <taxon>Eukaryota</taxon>
        <taxon>Metazoa</taxon>
        <taxon>Ecdysozoa</taxon>
        <taxon>Arthropoda</taxon>
        <taxon>Hexapoda</taxon>
        <taxon>Insecta</taxon>
        <taxon>Pterygota</taxon>
        <taxon>Neoptera</taxon>
        <taxon>Endopterygota</taxon>
        <taxon>Lepidoptera</taxon>
        <taxon>Glossata</taxon>
        <taxon>Ditrysia</taxon>
        <taxon>Bombycoidea</taxon>
        <taxon>Bombycidae</taxon>
        <taxon>Bombycinae</taxon>
        <taxon>Bombyx</taxon>
    </lineage>
</organism>
<proteinExistence type="predicted"/>
<reference evidence="2" key="1">
    <citation type="journal article" date="2008" name="Insect Biochem. Mol. Biol.">
        <title>The genome of a lepidopteran model insect, the silkworm Bombyx mori.</title>
        <authorList>
            <consortium name="International Silkworm Genome Consortium"/>
        </authorList>
    </citation>
    <scope>NUCLEOTIDE SEQUENCE [LARGE SCALE GENOMIC DNA]</scope>
    <source>
        <strain evidence="2">p50T</strain>
    </source>
</reference>
<keyword evidence="2" id="KW-1185">Reference proteome</keyword>
<dbReference type="EnsemblMetazoa" id="XM_038010577.1">
    <property type="protein sequence ID" value="XP_037866505.1"/>
    <property type="gene ID" value="LOC119628446"/>
</dbReference>